<evidence type="ECO:0000313" key="2">
    <source>
        <dbReference type="Proteomes" id="UP000886689"/>
    </source>
</evidence>
<gene>
    <name evidence="1" type="ORF">IPL58_16275</name>
</gene>
<dbReference type="EMBL" id="JADJUC010000031">
    <property type="protein sequence ID" value="MBK8525441.1"/>
    <property type="molecule type" value="Genomic_DNA"/>
</dbReference>
<sequence>MVLEIRLVDNPQQVTRVFDDTVVEIEKLGIPLDYRHLDWPQRLPQSNLLRLHFLADPIDESIRAKTFVTGRISAINYTALWILFAADVHPPKLGPAPIINAASPLPHSTS</sequence>
<dbReference type="Proteomes" id="UP000886689">
    <property type="component" value="Unassembled WGS sequence"/>
</dbReference>
<protein>
    <submittedName>
        <fullName evidence="1">Uncharacterized protein</fullName>
    </submittedName>
</protein>
<proteinExistence type="predicted"/>
<organism evidence="1 2">
    <name type="scientific">Candidatus Proximibacter danicus</name>
    <dbReference type="NCBI Taxonomy" id="2954365"/>
    <lineage>
        <taxon>Bacteria</taxon>
        <taxon>Pseudomonadati</taxon>
        <taxon>Pseudomonadota</taxon>
        <taxon>Betaproteobacteria</taxon>
        <taxon>Candidatus Proximibacter</taxon>
    </lineage>
</organism>
<reference evidence="1" key="1">
    <citation type="submission" date="2020-10" db="EMBL/GenBank/DDBJ databases">
        <title>Connecting structure to function with the recovery of over 1000 high-quality activated sludge metagenome-assembled genomes encoding full-length rRNA genes using long-read sequencing.</title>
        <authorList>
            <person name="Singleton C.M."/>
            <person name="Petriglieri F."/>
            <person name="Kristensen J.M."/>
            <person name="Kirkegaard R.H."/>
            <person name="Michaelsen T.Y."/>
            <person name="Andersen M.H."/>
            <person name="Karst S.M."/>
            <person name="Dueholm M.S."/>
            <person name="Nielsen P.H."/>
            <person name="Albertsen M."/>
        </authorList>
    </citation>
    <scope>NUCLEOTIDE SEQUENCE</scope>
    <source>
        <strain evidence="1">Hirt_18-Q3-R61-65_BATAC.395</strain>
    </source>
</reference>
<name>A0A9D7K718_9PROT</name>
<dbReference type="AlphaFoldDB" id="A0A9D7K718"/>
<evidence type="ECO:0000313" key="1">
    <source>
        <dbReference type="EMBL" id="MBK8525441.1"/>
    </source>
</evidence>
<comment type="caution">
    <text evidence="1">The sequence shown here is derived from an EMBL/GenBank/DDBJ whole genome shotgun (WGS) entry which is preliminary data.</text>
</comment>
<accession>A0A9D7K718</accession>